<feature type="region of interest" description="Disordered" evidence="1">
    <location>
        <begin position="544"/>
        <end position="647"/>
    </location>
</feature>
<dbReference type="Proteomes" id="UP000008022">
    <property type="component" value="Unassembled WGS sequence"/>
</dbReference>
<name>A0A0E0RH46_ORYRU</name>
<dbReference type="STRING" id="4529.A0A0E0RH46"/>
<proteinExistence type="predicted"/>
<reference evidence="4" key="1">
    <citation type="submission" date="2013-06" db="EMBL/GenBank/DDBJ databases">
        <authorList>
            <person name="Zhao Q."/>
        </authorList>
    </citation>
    <scope>NUCLEOTIDE SEQUENCE</scope>
    <source>
        <strain evidence="4">cv. W1943</strain>
    </source>
</reference>
<sequence>MDDAANPTPTSSSSSAAAAAAAAAAQHQQLQRQIFLMQQAQAQSQSQGHAPTPQQLSQQAMSRFPSNIDAHLRPLGPIRFQQPPQPQPQPPQPPPQPQPQQQQPHSGAPSPSQSQASPQQQQQQQAAAMAAAAARVRSPEVEMALQDAMRVCNPDIKTPFQSLEDAVNRWGNRTKFLCIFFFLIYVIIHDFSGNPHPFDFAASAEIGDWFNKFCPKQKPHHFPQIFSSSQSTSAPTMDAAANSTPTSSASTVAQNQLHQRQIFLMQQAQAQAQAQGQGHTPTLQQLPCPSSPPTSMPTCPCLARAAANSTPTSSASTCQIFLMQQAQAQAQAQGQGYTPTPQQLSQQAMSFFPSNIDAHLPLPGPIRFQQPLPQQPPPPQQQIHSWGPSLLQSWASLQQQQQAAVAAVARVQSPEVEMALQDVMQVCNPDIKTPFQSVEDAVNRLLPYHVVADYEAEEDDRILDSDTTGQIPSRLQQWDHNILVKIAEFTTTFEKQVLAYNIMTKKRAIGEFRSEERLMLEQALLMEEKQAMMGLRAEIESREKAGREAAEAKMRMAMAEQARAEAQAHSEMIGHGPLRAHAAASQGEDGPSHEMMQEQGEDGWGNAQRDDEDPSEDFLNDENEPENGNSDMQEDWRRSGELDLNSR</sequence>
<feature type="compositionally biased region" description="Pro residues" evidence="1">
    <location>
        <begin position="83"/>
        <end position="98"/>
    </location>
</feature>
<evidence type="ECO:0000313" key="3">
    <source>
        <dbReference type="EnsemblPlants" id="ORUFI12G12670.1"/>
    </source>
</evidence>
<feature type="compositionally biased region" description="Basic and acidic residues" evidence="1">
    <location>
        <begin position="634"/>
        <end position="647"/>
    </location>
</feature>
<protein>
    <recommendedName>
        <fullName evidence="2">GLTSCR protein conserved domain-containing protein</fullName>
    </recommendedName>
</protein>
<evidence type="ECO:0000313" key="4">
    <source>
        <dbReference type="Proteomes" id="UP000008022"/>
    </source>
</evidence>
<dbReference type="Pfam" id="PF15249">
    <property type="entry name" value="GLTSCR1"/>
    <property type="match status" value="1"/>
</dbReference>
<dbReference type="InterPro" id="IPR052438">
    <property type="entry name" value="Chromatin_remod/trans_coact"/>
</dbReference>
<dbReference type="PANTHER" id="PTHR15572:SF0">
    <property type="entry name" value="GLUTAMINE-RICH PROTEIN-RELATED"/>
    <property type="match status" value="1"/>
</dbReference>
<feature type="region of interest" description="Disordered" evidence="1">
    <location>
        <begin position="226"/>
        <end position="247"/>
    </location>
</feature>
<dbReference type="PANTHER" id="PTHR15572">
    <property type="entry name" value="GLIOMA TUMOR SUPPRESSOR CANDIDATE REGION GENE 1"/>
    <property type="match status" value="1"/>
</dbReference>
<feature type="compositionally biased region" description="Polar residues" evidence="1">
    <location>
        <begin position="226"/>
        <end position="235"/>
    </location>
</feature>
<feature type="domain" description="GLTSCR protein conserved" evidence="2">
    <location>
        <begin position="424"/>
        <end position="536"/>
    </location>
</feature>
<feature type="compositionally biased region" description="Basic and acidic residues" evidence="1">
    <location>
        <begin position="544"/>
        <end position="554"/>
    </location>
</feature>
<feature type="compositionally biased region" description="Low complexity" evidence="1">
    <location>
        <begin position="99"/>
        <end position="133"/>
    </location>
</feature>
<keyword evidence="4" id="KW-1185">Reference proteome</keyword>
<dbReference type="InterPro" id="IPR015671">
    <property type="entry name" value="GSCR1_dom"/>
</dbReference>
<organism evidence="3 4">
    <name type="scientific">Oryza rufipogon</name>
    <name type="common">Brownbeard rice</name>
    <name type="synonym">Asian wild rice</name>
    <dbReference type="NCBI Taxonomy" id="4529"/>
    <lineage>
        <taxon>Eukaryota</taxon>
        <taxon>Viridiplantae</taxon>
        <taxon>Streptophyta</taxon>
        <taxon>Embryophyta</taxon>
        <taxon>Tracheophyta</taxon>
        <taxon>Spermatophyta</taxon>
        <taxon>Magnoliopsida</taxon>
        <taxon>Liliopsida</taxon>
        <taxon>Poales</taxon>
        <taxon>Poaceae</taxon>
        <taxon>BOP clade</taxon>
        <taxon>Oryzoideae</taxon>
        <taxon>Oryzeae</taxon>
        <taxon>Oryzinae</taxon>
        <taxon>Oryza</taxon>
    </lineage>
</organism>
<accession>A0A0E0RH46</accession>
<dbReference type="GO" id="GO:0016514">
    <property type="term" value="C:SWI/SNF complex"/>
    <property type="evidence" value="ECO:0007669"/>
    <property type="project" value="TreeGrafter"/>
</dbReference>
<feature type="region of interest" description="Disordered" evidence="1">
    <location>
        <begin position="1"/>
        <end position="133"/>
    </location>
</feature>
<evidence type="ECO:0000256" key="1">
    <source>
        <dbReference type="SAM" id="MobiDB-lite"/>
    </source>
</evidence>
<feature type="compositionally biased region" description="Polar residues" evidence="1">
    <location>
        <begin position="48"/>
        <end position="65"/>
    </location>
</feature>
<evidence type="ECO:0000259" key="2">
    <source>
        <dbReference type="Pfam" id="PF15249"/>
    </source>
</evidence>
<dbReference type="EnsemblPlants" id="ORUFI12G12670.1">
    <property type="protein sequence ID" value="ORUFI12G12670.1"/>
    <property type="gene ID" value="ORUFI12G12670"/>
</dbReference>
<dbReference type="GO" id="GO:0045893">
    <property type="term" value="P:positive regulation of DNA-templated transcription"/>
    <property type="evidence" value="ECO:0007669"/>
    <property type="project" value="TreeGrafter"/>
</dbReference>
<dbReference type="AlphaFoldDB" id="A0A0E0RH46"/>
<feature type="compositionally biased region" description="Low complexity" evidence="1">
    <location>
        <begin position="11"/>
        <end position="47"/>
    </location>
</feature>
<dbReference type="Gramene" id="ORUFI12G12670.1">
    <property type="protein sequence ID" value="ORUFI12G12670.1"/>
    <property type="gene ID" value="ORUFI12G12670"/>
</dbReference>
<dbReference type="eggNOG" id="ENOG502R36Y">
    <property type="taxonomic scope" value="Eukaryota"/>
</dbReference>
<dbReference type="OMA" id="QAHSEMI"/>
<reference evidence="3" key="2">
    <citation type="submission" date="2015-06" db="UniProtKB">
        <authorList>
            <consortium name="EnsemblPlants"/>
        </authorList>
    </citation>
    <scope>IDENTIFICATION</scope>
</reference>
<feature type="compositionally biased region" description="Acidic residues" evidence="1">
    <location>
        <begin position="610"/>
        <end position="625"/>
    </location>
</feature>